<dbReference type="PANTHER" id="PTHR10218:SF302">
    <property type="entry name" value="GUANINE NUCLEOTIDE-BINDING PROTEIN ALPHA-5 SUBUNIT"/>
    <property type="match status" value="1"/>
</dbReference>
<dbReference type="PROSITE" id="PS51882">
    <property type="entry name" value="G_ALPHA"/>
    <property type="match status" value="1"/>
</dbReference>
<dbReference type="Pfam" id="PF00503">
    <property type="entry name" value="G-alpha"/>
    <property type="match status" value="1"/>
</dbReference>
<dbReference type="Gene3D" id="3.40.50.300">
    <property type="entry name" value="P-loop containing nucleotide triphosphate hydrolases"/>
    <property type="match status" value="1"/>
</dbReference>
<comment type="caution">
    <text evidence="5">The sequence shown here is derived from an EMBL/GenBank/DDBJ whole genome shotgun (WGS) entry which is preliminary data.</text>
</comment>
<dbReference type="Proteomes" id="UP001610444">
    <property type="component" value="Unassembled WGS sequence"/>
</dbReference>
<keyword evidence="6" id="KW-1185">Reference proteome</keyword>
<evidence type="ECO:0000256" key="3">
    <source>
        <dbReference type="ARBA" id="ARBA00023134"/>
    </source>
</evidence>
<keyword evidence="1" id="KW-0479">Metal-binding</keyword>
<dbReference type="SUPFAM" id="SSF47895">
    <property type="entry name" value="Transducin (alpha subunit), insertion domain"/>
    <property type="match status" value="1"/>
</dbReference>
<dbReference type="GeneID" id="98162616"/>
<proteinExistence type="predicted"/>
<dbReference type="PANTHER" id="PTHR10218">
    <property type="entry name" value="GTP-BINDING PROTEIN ALPHA SUBUNIT"/>
    <property type="match status" value="1"/>
</dbReference>
<dbReference type="InterPro" id="IPR027417">
    <property type="entry name" value="P-loop_NTPase"/>
</dbReference>
<keyword evidence="4" id="KW-0807">Transducer</keyword>
<keyword evidence="3" id="KW-0342">GTP-binding</keyword>
<evidence type="ECO:0000313" key="6">
    <source>
        <dbReference type="Proteomes" id="UP001610444"/>
    </source>
</evidence>
<keyword evidence="2" id="KW-0547">Nucleotide-binding</keyword>
<sequence>MAEPISIIGTAGALANIVQLATQTITAIRDLRSDWKDTDLTLLSITGQLSALRLALTKIEEWMAVDPAAHHQLVMDLDDSIRCCNILLTKLQELVDSLEMKQNNALYFQSKLKLVFGKKSIGDIQSLLEHQTNALNLLLSAFNCKTGAEQHALLTRSNSRRMLRQTNLDAASLRAQYDRDSITSQLSDTFSRFSLRFSFDREVFGSNVYEQFFRQLTRSAYKQPENNTPPAKQDISVGEEWRLFTKRLLIIGYEYSGVDDILHNIADELGDNADNFRLAFQQMAVYRFVILTMKAVVTSLNLGGANGRSGLNPEHCAFLLQYMNDTVYLERLDARVGEVIRSLWMDPCMESVRRCPQDFDITDSGLHLFNDLDRVLSPQYKPTPKDIQTVRHRTPAIIQLIVDYRLRSTECERECIITGLEVRDVTLRFRSNKPYSFDNIATIYLPVDVSVYDKVLEGKNPSQTALVHCISRLKTTLQSAWLPHSNRVGILLSEHQDLAPRLEARPFSGFYPGYSDDNNPDAIYRNLSRELVEMRPVAPLTASSTKGISTVSFLCRARRLGLGALLSWSELLLRLQQVDPEWVERHIK</sequence>
<dbReference type="Gene3D" id="1.10.400.10">
    <property type="entry name" value="GI Alpha 1, domain 2-like"/>
    <property type="match status" value="1"/>
</dbReference>
<reference evidence="5 6" key="1">
    <citation type="submission" date="2024-07" db="EMBL/GenBank/DDBJ databases">
        <title>Section-level genome sequencing and comparative genomics of Aspergillus sections Usti and Cavernicolus.</title>
        <authorList>
            <consortium name="Lawrence Berkeley National Laboratory"/>
            <person name="Nybo J.L."/>
            <person name="Vesth T.C."/>
            <person name="Theobald S."/>
            <person name="Frisvad J.C."/>
            <person name="Larsen T.O."/>
            <person name="Kjaerboelling I."/>
            <person name="Rothschild-Mancinelli K."/>
            <person name="Lyhne E.K."/>
            <person name="Kogle M.E."/>
            <person name="Barry K."/>
            <person name="Clum A."/>
            <person name="Na H."/>
            <person name="Ledsgaard L."/>
            <person name="Lin J."/>
            <person name="Lipzen A."/>
            <person name="Kuo A."/>
            <person name="Riley R."/>
            <person name="Mondo S."/>
            <person name="LaButti K."/>
            <person name="Haridas S."/>
            <person name="Pangalinan J."/>
            <person name="Salamov A.A."/>
            <person name="Simmons B.A."/>
            <person name="Magnuson J.K."/>
            <person name="Chen J."/>
            <person name="Drula E."/>
            <person name="Henrissat B."/>
            <person name="Wiebenga A."/>
            <person name="Lubbers R.J."/>
            <person name="Gomes A.C."/>
            <person name="Macurrencykelacurrency M.R."/>
            <person name="Stajich J."/>
            <person name="Grigoriev I.V."/>
            <person name="Mortensen U.H."/>
            <person name="De vries R.P."/>
            <person name="Baker S.E."/>
            <person name="Andersen M.R."/>
        </authorList>
    </citation>
    <scope>NUCLEOTIDE SEQUENCE [LARGE SCALE GENOMIC DNA]</scope>
    <source>
        <strain evidence="5 6">CBS 756.74</strain>
    </source>
</reference>
<protein>
    <recommendedName>
        <fullName evidence="7">Fungal N-terminal domain-containing protein</fullName>
    </recommendedName>
</protein>
<gene>
    <name evidence="5" type="ORF">BJX68DRAFT_273399</name>
</gene>
<dbReference type="EMBL" id="JBFXLR010000110">
    <property type="protein sequence ID" value="KAL2836701.1"/>
    <property type="molecule type" value="Genomic_DNA"/>
</dbReference>
<accession>A0ABR4J9G5</accession>
<name>A0ABR4J9G5_9EURO</name>
<evidence type="ECO:0008006" key="7">
    <source>
        <dbReference type="Google" id="ProtNLM"/>
    </source>
</evidence>
<dbReference type="InterPro" id="IPR011025">
    <property type="entry name" value="GproteinA_insert"/>
</dbReference>
<evidence type="ECO:0000256" key="4">
    <source>
        <dbReference type="ARBA" id="ARBA00023224"/>
    </source>
</evidence>
<evidence type="ECO:0000256" key="1">
    <source>
        <dbReference type="ARBA" id="ARBA00022723"/>
    </source>
</evidence>
<dbReference type="InterPro" id="IPR001019">
    <property type="entry name" value="Gprotein_alpha_su"/>
</dbReference>
<evidence type="ECO:0000313" key="5">
    <source>
        <dbReference type="EMBL" id="KAL2836701.1"/>
    </source>
</evidence>
<organism evidence="5 6">
    <name type="scientific">Aspergillus pseudodeflectus</name>
    <dbReference type="NCBI Taxonomy" id="176178"/>
    <lineage>
        <taxon>Eukaryota</taxon>
        <taxon>Fungi</taxon>
        <taxon>Dikarya</taxon>
        <taxon>Ascomycota</taxon>
        <taxon>Pezizomycotina</taxon>
        <taxon>Eurotiomycetes</taxon>
        <taxon>Eurotiomycetidae</taxon>
        <taxon>Eurotiales</taxon>
        <taxon>Aspergillaceae</taxon>
        <taxon>Aspergillus</taxon>
        <taxon>Aspergillus subgen. Nidulantes</taxon>
    </lineage>
</organism>
<dbReference type="RefSeq" id="XP_070892202.1">
    <property type="nucleotide sequence ID" value="XM_071047452.1"/>
</dbReference>
<evidence type="ECO:0000256" key="2">
    <source>
        <dbReference type="ARBA" id="ARBA00022741"/>
    </source>
</evidence>